<evidence type="ECO:0000259" key="1">
    <source>
        <dbReference type="Pfam" id="PF00535"/>
    </source>
</evidence>
<dbReference type="InterPro" id="IPR029044">
    <property type="entry name" value="Nucleotide-diphossugar_trans"/>
</dbReference>
<dbReference type="Gene3D" id="3.90.550.10">
    <property type="entry name" value="Spore Coat Polysaccharide Biosynthesis Protein SpsA, Chain A"/>
    <property type="match status" value="1"/>
</dbReference>
<dbReference type="SUPFAM" id="SSF53448">
    <property type="entry name" value="Nucleotide-diphospho-sugar transferases"/>
    <property type="match status" value="1"/>
</dbReference>
<evidence type="ECO:0000313" key="2">
    <source>
        <dbReference type="EMBL" id="MCX2981316.1"/>
    </source>
</evidence>
<organism evidence="2 3">
    <name type="scientific">Candidatus Litorirhabdus singularis</name>
    <dbReference type="NCBI Taxonomy" id="2518993"/>
    <lineage>
        <taxon>Bacteria</taxon>
        <taxon>Pseudomonadati</taxon>
        <taxon>Pseudomonadota</taxon>
        <taxon>Gammaproteobacteria</taxon>
        <taxon>Cellvibrionales</taxon>
        <taxon>Halieaceae</taxon>
        <taxon>Candidatus Litorirhabdus</taxon>
    </lineage>
</organism>
<gene>
    <name evidence="2" type="ORF">EYC98_10615</name>
</gene>
<dbReference type="CDD" id="cd00761">
    <property type="entry name" value="Glyco_tranf_GTA_type"/>
    <property type="match status" value="1"/>
</dbReference>
<proteinExistence type="predicted"/>
<feature type="domain" description="Glycosyltransferase 2-like" evidence="1">
    <location>
        <begin position="9"/>
        <end position="188"/>
    </location>
</feature>
<dbReference type="PANTHER" id="PTHR43685:SF2">
    <property type="entry name" value="GLYCOSYLTRANSFERASE 2-LIKE DOMAIN-CONTAINING PROTEIN"/>
    <property type="match status" value="1"/>
</dbReference>
<reference evidence="2" key="1">
    <citation type="submission" date="2019-02" db="EMBL/GenBank/DDBJ databases">
        <authorList>
            <person name="Li S.-H."/>
        </authorList>
    </citation>
    <scope>NUCLEOTIDE SEQUENCE</scope>
    <source>
        <strain evidence="2">IMCC14734</strain>
    </source>
</reference>
<dbReference type="InterPro" id="IPR050834">
    <property type="entry name" value="Glycosyltransf_2"/>
</dbReference>
<name>A0ABT3THU8_9GAMM</name>
<accession>A0ABT3THU8</accession>
<keyword evidence="3" id="KW-1185">Reference proteome</keyword>
<protein>
    <submittedName>
        <fullName evidence="2">Glycosyltransferase family 2 protein</fullName>
    </submittedName>
</protein>
<dbReference type="RefSeq" id="WP_279245317.1">
    <property type="nucleotide sequence ID" value="NZ_SHNN01000002.1"/>
</dbReference>
<dbReference type="InterPro" id="IPR001173">
    <property type="entry name" value="Glyco_trans_2-like"/>
</dbReference>
<evidence type="ECO:0000313" key="3">
    <source>
        <dbReference type="Proteomes" id="UP001143362"/>
    </source>
</evidence>
<dbReference type="PANTHER" id="PTHR43685">
    <property type="entry name" value="GLYCOSYLTRANSFERASE"/>
    <property type="match status" value="1"/>
</dbReference>
<dbReference type="EMBL" id="SHNN01000002">
    <property type="protein sequence ID" value="MCX2981316.1"/>
    <property type="molecule type" value="Genomic_DNA"/>
</dbReference>
<sequence length="325" mass="36944">MTTASAYFSLIIPTRDRAELFKLALDSVLVQSFEDKEVIVVNDGSTGASLDAYKALEAVYPAVTFLYLPNRPNGHGQSYAMNYGVSHCSGKYIGFLDDDDYWTDPAHLSRAHASLSAQPEVELYYTNQKAFFFDGSENTKHVWLDYLDDQLAGKPQDSEMSTEVDVPFLLTSPGFAHLNCSIFKRELFDRIKGLDENIRYENDRDVFIRSIDSAHKILFNPAYVSRHHIPNHNDASNMSTIVSANQKRLYQLQIYDKGALFASKEAIRDFCMIGKGWVMKAIAEDFAANANFKLASWYARQALAALPSVKWRLYCYYLRLRSLSR</sequence>
<dbReference type="Proteomes" id="UP001143362">
    <property type="component" value="Unassembled WGS sequence"/>
</dbReference>
<comment type="caution">
    <text evidence="2">The sequence shown here is derived from an EMBL/GenBank/DDBJ whole genome shotgun (WGS) entry which is preliminary data.</text>
</comment>
<dbReference type="Pfam" id="PF00535">
    <property type="entry name" value="Glycos_transf_2"/>
    <property type="match status" value="1"/>
</dbReference>